<feature type="region of interest" description="Disordered" evidence="2">
    <location>
        <begin position="412"/>
        <end position="536"/>
    </location>
</feature>
<dbReference type="PANTHER" id="PTHR31286:SF171">
    <property type="entry name" value="CCHC-TYPE DOMAIN-CONTAINING PROTEIN"/>
    <property type="match status" value="1"/>
</dbReference>
<dbReference type="InterPro" id="IPR040256">
    <property type="entry name" value="At4g02000-like"/>
</dbReference>
<proteinExistence type="predicted"/>
<dbReference type="PROSITE" id="PS50158">
    <property type="entry name" value="ZF_CCHC"/>
    <property type="match status" value="1"/>
</dbReference>
<feature type="compositionally biased region" description="Polar residues" evidence="2">
    <location>
        <begin position="360"/>
        <end position="369"/>
    </location>
</feature>
<evidence type="ECO:0000256" key="1">
    <source>
        <dbReference type="PROSITE-ProRule" id="PRU00047"/>
    </source>
</evidence>
<evidence type="ECO:0000313" key="5">
    <source>
        <dbReference type="Proteomes" id="UP000634136"/>
    </source>
</evidence>
<feature type="region of interest" description="Disordered" evidence="2">
    <location>
        <begin position="15"/>
        <end position="36"/>
    </location>
</feature>
<dbReference type="Pfam" id="PF14111">
    <property type="entry name" value="DUF4283"/>
    <property type="match status" value="1"/>
</dbReference>
<keyword evidence="1" id="KW-0862">Zinc</keyword>
<organism evidence="4 5">
    <name type="scientific">Senna tora</name>
    <dbReference type="NCBI Taxonomy" id="362788"/>
    <lineage>
        <taxon>Eukaryota</taxon>
        <taxon>Viridiplantae</taxon>
        <taxon>Streptophyta</taxon>
        <taxon>Embryophyta</taxon>
        <taxon>Tracheophyta</taxon>
        <taxon>Spermatophyta</taxon>
        <taxon>Magnoliopsida</taxon>
        <taxon>eudicotyledons</taxon>
        <taxon>Gunneridae</taxon>
        <taxon>Pentapetalae</taxon>
        <taxon>rosids</taxon>
        <taxon>fabids</taxon>
        <taxon>Fabales</taxon>
        <taxon>Fabaceae</taxon>
        <taxon>Caesalpinioideae</taxon>
        <taxon>Cassia clade</taxon>
        <taxon>Senna</taxon>
    </lineage>
</organism>
<accession>A0A834XD01</accession>
<feature type="region of interest" description="Disordered" evidence="2">
    <location>
        <begin position="312"/>
        <end position="331"/>
    </location>
</feature>
<name>A0A834XD01_9FABA</name>
<keyword evidence="5" id="KW-1185">Reference proteome</keyword>
<keyword evidence="1" id="KW-0863">Zinc-finger</keyword>
<feature type="compositionally biased region" description="Polar residues" evidence="2">
    <location>
        <begin position="482"/>
        <end position="506"/>
    </location>
</feature>
<gene>
    <name evidence="4" type="ORF">G2W53_004920</name>
</gene>
<feature type="compositionally biased region" description="Polar residues" evidence="2">
    <location>
        <begin position="20"/>
        <end position="31"/>
    </location>
</feature>
<evidence type="ECO:0000259" key="3">
    <source>
        <dbReference type="PROSITE" id="PS50158"/>
    </source>
</evidence>
<protein>
    <submittedName>
        <fullName evidence="4">Zinc finger, CCHC-type</fullName>
    </submittedName>
</protein>
<dbReference type="AlphaFoldDB" id="A0A834XD01"/>
<feature type="region of interest" description="Disordered" evidence="2">
    <location>
        <begin position="360"/>
        <end position="381"/>
    </location>
</feature>
<comment type="caution">
    <text evidence="4">The sequence shown here is derived from an EMBL/GenBank/DDBJ whole genome shotgun (WGS) entry which is preliminary data.</text>
</comment>
<dbReference type="Proteomes" id="UP000634136">
    <property type="component" value="Unassembled WGS sequence"/>
</dbReference>
<dbReference type="GO" id="GO:0008270">
    <property type="term" value="F:zinc ion binding"/>
    <property type="evidence" value="ECO:0007669"/>
    <property type="project" value="UniProtKB-KW"/>
</dbReference>
<dbReference type="SMART" id="SM00343">
    <property type="entry name" value="ZnF_C2HC"/>
    <property type="match status" value="1"/>
</dbReference>
<dbReference type="SUPFAM" id="SSF57756">
    <property type="entry name" value="Retrovirus zinc finger-like domains"/>
    <property type="match status" value="1"/>
</dbReference>
<feature type="compositionally biased region" description="Low complexity" evidence="2">
    <location>
        <begin position="527"/>
        <end position="536"/>
    </location>
</feature>
<feature type="compositionally biased region" description="Polar residues" evidence="2">
    <location>
        <begin position="426"/>
        <end position="455"/>
    </location>
</feature>
<dbReference type="InterPro" id="IPR036875">
    <property type="entry name" value="Znf_CCHC_sf"/>
</dbReference>
<feature type="compositionally biased region" description="Acidic residues" evidence="2">
    <location>
        <begin position="516"/>
        <end position="526"/>
    </location>
</feature>
<evidence type="ECO:0000313" key="4">
    <source>
        <dbReference type="EMBL" id="KAF7842622.1"/>
    </source>
</evidence>
<dbReference type="InterPro" id="IPR001878">
    <property type="entry name" value="Znf_CCHC"/>
</dbReference>
<dbReference type="PANTHER" id="PTHR31286">
    <property type="entry name" value="GLYCINE-RICH CELL WALL STRUCTURAL PROTEIN 1.8-LIKE"/>
    <property type="match status" value="1"/>
</dbReference>
<dbReference type="EMBL" id="JAAIUW010000002">
    <property type="protein sequence ID" value="KAF7842622.1"/>
    <property type="molecule type" value="Genomic_DNA"/>
</dbReference>
<feature type="domain" description="CCHC-type" evidence="3">
    <location>
        <begin position="245"/>
        <end position="260"/>
    </location>
</feature>
<sequence>MASLQENQDIVMLGQEENTRSQAPPQTAMNQPTSIPGWPPIPPLDKGGTYDTSFRGKLLGPKRKIANIPKNLIEKELVKIEYHEGNQALPKILIDEEIINELCVAWENTVIIKLLGKNVGFKFLNTKLRALWKVKGDFEIIDVGRGYFQVIFSLEEDVAMILEGGPWVILDHYLIIRRWEPEFHPETNTIEKTLAWVRFPELNMATRGRFARVCIEIDLKKALIGKIWIRGHWVKVEYESLHSLCSLCGVYGHVSRDCPEKKEVAHEIVNVSGENEEPNPIVAKEIPIVNPRKGLAENPKEIELRGDWMTVNKRRPNRRPTGAGRGNNGFRSINTFQALSEENLRELGELGYYKKAPQQNTMNNHQVNPNMGKKKRSRIDTEGKEVNEAPLDTNLNNPSSLALVLQEAFKEGTGGMQRPPIRASSPLISNQVTPTVSSSSSEGKQTSPPQGSFVPNTFPIDPGPVVKLTGHQGSRPPDIVNAKSQEGRTGSYSETQGVTGQNTLQNKGRIKPFDICGDDDDSDDQDTIPMDSSMQE</sequence>
<reference evidence="4" key="1">
    <citation type="submission" date="2020-09" db="EMBL/GenBank/DDBJ databases">
        <title>Genome-Enabled Discovery of Anthraquinone Biosynthesis in Senna tora.</title>
        <authorList>
            <person name="Kang S.-H."/>
            <person name="Pandey R.P."/>
            <person name="Lee C.-M."/>
            <person name="Sim J.-S."/>
            <person name="Jeong J.-T."/>
            <person name="Choi B.-S."/>
            <person name="Jung M."/>
            <person name="Ginzburg D."/>
            <person name="Zhao K."/>
            <person name="Won S.Y."/>
            <person name="Oh T.-J."/>
            <person name="Yu Y."/>
            <person name="Kim N.-H."/>
            <person name="Lee O.R."/>
            <person name="Lee T.-H."/>
            <person name="Bashyal P."/>
            <person name="Kim T.-S."/>
            <person name="Lee W.-H."/>
            <person name="Kawkins C."/>
            <person name="Kim C.-K."/>
            <person name="Kim J.S."/>
            <person name="Ahn B.O."/>
            <person name="Rhee S.Y."/>
            <person name="Sohng J.K."/>
        </authorList>
    </citation>
    <scope>NUCLEOTIDE SEQUENCE</scope>
    <source>
        <tissue evidence="4">Leaf</tissue>
    </source>
</reference>
<dbReference type="GO" id="GO:0003676">
    <property type="term" value="F:nucleic acid binding"/>
    <property type="evidence" value="ECO:0007669"/>
    <property type="project" value="InterPro"/>
</dbReference>
<dbReference type="OrthoDB" id="1399756at2759"/>
<evidence type="ECO:0000256" key="2">
    <source>
        <dbReference type="SAM" id="MobiDB-lite"/>
    </source>
</evidence>
<keyword evidence="1" id="KW-0479">Metal-binding</keyword>
<dbReference type="InterPro" id="IPR025558">
    <property type="entry name" value="DUF4283"/>
</dbReference>